<dbReference type="SUPFAM" id="SSF51735">
    <property type="entry name" value="NAD(P)-binding Rossmann-fold domains"/>
    <property type="match status" value="1"/>
</dbReference>
<reference evidence="6 7" key="1">
    <citation type="submission" date="2018-11" db="EMBL/GenBank/DDBJ databases">
        <title>Genome assembly of Steccherinum ochraceum LE-BIN_3174, the white-rot fungus of the Steccherinaceae family (The Residual Polyporoid clade, Polyporales, Basidiomycota).</title>
        <authorList>
            <person name="Fedorova T.V."/>
            <person name="Glazunova O.A."/>
            <person name="Landesman E.O."/>
            <person name="Moiseenko K.V."/>
            <person name="Psurtseva N.V."/>
            <person name="Savinova O.S."/>
            <person name="Shakhova N.V."/>
            <person name="Tyazhelova T.V."/>
            <person name="Vasina D.V."/>
        </authorList>
    </citation>
    <scope>NUCLEOTIDE SEQUENCE [LARGE SCALE GENOMIC DNA]</scope>
    <source>
        <strain evidence="6 7">LE-BIN_3174</strain>
    </source>
</reference>
<feature type="domain" description="Thioester reductase (TE)" evidence="5">
    <location>
        <begin position="716"/>
        <end position="954"/>
    </location>
</feature>
<evidence type="ECO:0000259" key="5">
    <source>
        <dbReference type="Pfam" id="PF07993"/>
    </source>
</evidence>
<dbReference type="SUPFAM" id="SSF56801">
    <property type="entry name" value="Acetyl-CoA synthetase-like"/>
    <property type="match status" value="1"/>
</dbReference>
<dbReference type="InterPro" id="IPR013120">
    <property type="entry name" value="FAR_NAD-bd"/>
</dbReference>
<evidence type="ECO:0000256" key="1">
    <source>
        <dbReference type="ARBA" id="ARBA00022450"/>
    </source>
</evidence>
<feature type="region of interest" description="Disordered" evidence="3">
    <location>
        <begin position="1"/>
        <end position="22"/>
    </location>
</feature>
<evidence type="ECO:0000313" key="7">
    <source>
        <dbReference type="Proteomes" id="UP000292702"/>
    </source>
</evidence>
<dbReference type="OrthoDB" id="429813at2759"/>
<evidence type="ECO:0000259" key="4">
    <source>
        <dbReference type="Pfam" id="PF00501"/>
    </source>
</evidence>
<evidence type="ECO:0000256" key="2">
    <source>
        <dbReference type="ARBA" id="ARBA00022553"/>
    </source>
</evidence>
<dbReference type="Gene3D" id="3.40.50.720">
    <property type="entry name" value="NAD(P)-binding Rossmann-like Domain"/>
    <property type="match status" value="1"/>
</dbReference>
<keyword evidence="1" id="KW-0596">Phosphopantetheine</keyword>
<dbReference type="STRING" id="92696.A0A4R0RLE8"/>
<dbReference type="Pfam" id="PF07993">
    <property type="entry name" value="NAD_binding_4"/>
    <property type="match status" value="1"/>
</dbReference>
<feature type="domain" description="AMP-dependent synthetase/ligase" evidence="4">
    <location>
        <begin position="107"/>
        <end position="374"/>
    </location>
</feature>
<comment type="caution">
    <text evidence="6">The sequence shown here is derived from an EMBL/GenBank/DDBJ whole genome shotgun (WGS) entry which is preliminary data.</text>
</comment>
<dbReference type="Pfam" id="PF00501">
    <property type="entry name" value="AMP-binding"/>
    <property type="match status" value="1"/>
</dbReference>
<keyword evidence="2" id="KW-0597">Phosphoprotein</keyword>
<dbReference type="Pfam" id="PF23562">
    <property type="entry name" value="AMP-binding_C_3"/>
    <property type="match status" value="1"/>
</dbReference>
<name>A0A4R0RLE8_9APHY</name>
<accession>A0A4R0RLE8</accession>
<dbReference type="InterPro" id="IPR036291">
    <property type="entry name" value="NAD(P)-bd_dom_sf"/>
</dbReference>
<evidence type="ECO:0000313" key="6">
    <source>
        <dbReference type="EMBL" id="TCD69371.1"/>
    </source>
</evidence>
<proteinExistence type="predicted"/>
<organism evidence="6 7">
    <name type="scientific">Steccherinum ochraceum</name>
    <dbReference type="NCBI Taxonomy" id="92696"/>
    <lineage>
        <taxon>Eukaryota</taxon>
        <taxon>Fungi</taxon>
        <taxon>Dikarya</taxon>
        <taxon>Basidiomycota</taxon>
        <taxon>Agaricomycotina</taxon>
        <taxon>Agaricomycetes</taxon>
        <taxon>Polyporales</taxon>
        <taxon>Steccherinaceae</taxon>
        <taxon>Steccherinum</taxon>
    </lineage>
</organism>
<keyword evidence="7" id="KW-1185">Reference proteome</keyword>
<dbReference type="InterPro" id="IPR042099">
    <property type="entry name" value="ANL_N_sf"/>
</dbReference>
<dbReference type="EMBL" id="RWJN01000043">
    <property type="protein sequence ID" value="TCD69371.1"/>
    <property type="molecule type" value="Genomic_DNA"/>
</dbReference>
<dbReference type="AlphaFoldDB" id="A0A4R0RLE8"/>
<gene>
    <name evidence="6" type="ORF">EIP91_007927</name>
</gene>
<dbReference type="InterPro" id="IPR051414">
    <property type="entry name" value="Adenylate-forming_Reductase"/>
</dbReference>
<dbReference type="PANTHER" id="PTHR43439:SF2">
    <property type="entry name" value="ENZYME, PUTATIVE (JCVI)-RELATED"/>
    <property type="match status" value="1"/>
</dbReference>
<dbReference type="Gene3D" id="3.40.50.12780">
    <property type="entry name" value="N-terminal domain of ligase-like"/>
    <property type="match status" value="1"/>
</dbReference>
<dbReference type="InterPro" id="IPR000873">
    <property type="entry name" value="AMP-dep_synth/lig_dom"/>
</dbReference>
<protein>
    <submittedName>
        <fullName evidence="6">Putative NRPS-like protein biosynthetic cluster</fullName>
    </submittedName>
</protein>
<dbReference type="PANTHER" id="PTHR43439">
    <property type="entry name" value="PHENYLACETATE-COENZYME A LIGASE"/>
    <property type="match status" value="1"/>
</dbReference>
<dbReference type="Proteomes" id="UP000292702">
    <property type="component" value="Unassembled WGS sequence"/>
</dbReference>
<evidence type="ECO:0000256" key="3">
    <source>
        <dbReference type="SAM" id="MobiDB-lite"/>
    </source>
</evidence>
<sequence>MASTAIPDDVRNPDTYKMPPFRALPDTQALHSKTFRPPPLDGSLSVPELYDWHLTNTPEHPLFVYNEDDGRERIIYWPEAVRAMHRAGRIVRSRLKEGAPLHPFIAFLCATDTITSFLTQIGTMRAKCAVFPISVRNSAPAVAHLLTKTNVTHILVGPEGQYQQLAADALKILKEAGNAVPDASIMLAFEDIMSGDDQPFEPLPALKVTWDDPALVQHSSGTTAFPKPIVWSHWRYLQWAIVPYYGGRDICGMRLGIQALPMYHGMGMIQIGWAVTAGVTLATFKPQIPAIAPTPENLIQAFADTRCESGFCVPVFVETWSKHPSHVQILKNMKGIMYGGAPLSIKSGDFLVEQGVEVWNLSEAGIMSSIFPAKTGKDWQYFKMADSINIHLEEQGDGSAELIVLPGHHATPSIINTVVNGVGAYATSDLLQPHSTKPRHFKVFGRVDDQIMHNNGEKTNPGPLEAILNQDPQVHVSVIFGRGKFNAGVLVDPKPQYKFDPTDVRALAEFRNSIWPSVEKVNEFAPQHSRLFKEMILVTSESKPITYTAKLTPRRQAVINEYSEEIEALYAAADETTQAAEAQPLPTEWDLQQTTTFVKGIVENVMDRSIDNSHDLFQEGCDSLQATWIRNSLFHALREGPEVDTRGLSGTFVYQHPTIIGLATFISSLVNARPSAGELSSEDTVQAMLETVERYTANLLKHTGRLPLPSSDVVLVTGTTGALGCAILVHLARHSEVRHIYALNRKGAGDRTVEERHRHRLEEWGFDPELVASKKVTLLESDMSEENLGLPAAVYRQIRDSVTHIIHNAYRVNFNLSLASFDTNIRAARKLADLALSSPHASPARLVFTNSIGTTLNHPERGIVKEEPVPPESALTTGYTQSKWVIERMLQVFQEYTPLRPVSVRVGQITGSTSGAWNTSEWFPALVKSSQYLRALPTMNKQCSWISVDDMAEALIDMRNSPYPILNLTHPRPVSWSNIITPVAELLNLPLFPFSDWLARLRGSAKDTTISEDELIKQNPGVMLLDFYRQEETATGGEKEAMGLRTMDTSKATEVASALDGKRLKELNEEDVKRWVGYWRKTRFLA</sequence>